<dbReference type="InterPro" id="IPR036736">
    <property type="entry name" value="ACP-like_sf"/>
</dbReference>
<organism evidence="2 3">
    <name type="scientific">Pseudoalteromonas denitrificans DSM 6059</name>
    <dbReference type="NCBI Taxonomy" id="1123010"/>
    <lineage>
        <taxon>Bacteria</taxon>
        <taxon>Pseudomonadati</taxon>
        <taxon>Pseudomonadota</taxon>
        <taxon>Gammaproteobacteria</taxon>
        <taxon>Alteromonadales</taxon>
        <taxon>Pseudoalteromonadaceae</taxon>
        <taxon>Pseudoalteromonas</taxon>
    </lineage>
</organism>
<dbReference type="EMBL" id="FOLO01000032">
    <property type="protein sequence ID" value="SFD09354.1"/>
    <property type="molecule type" value="Genomic_DNA"/>
</dbReference>
<protein>
    <submittedName>
        <fullName evidence="2">Phosphopantetheine attachment site</fullName>
    </submittedName>
</protein>
<dbReference type="Pfam" id="PF00550">
    <property type="entry name" value="PP-binding"/>
    <property type="match status" value="1"/>
</dbReference>
<gene>
    <name evidence="2" type="ORF">SAMN02745724_03450</name>
</gene>
<dbReference type="AlphaFoldDB" id="A0A1I1PHM6"/>
<reference evidence="2 3" key="1">
    <citation type="submission" date="2016-10" db="EMBL/GenBank/DDBJ databases">
        <authorList>
            <person name="de Groot N.N."/>
        </authorList>
    </citation>
    <scope>NUCLEOTIDE SEQUENCE [LARGE SCALE GENOMIC DNA]</scope>
    <source>
        <strain evidence="2 3">DSM 6059</strain>
    </source>
</reference>
<evidence type="ECO:0000259" key="1">
    <source>
        <dbReference type="Pfam" id="PF00550"/>
    </source>
</evidence>
<dbReference type="STRING" id="1123010.SAMN02745724_03450"/>
<evidence type="ECO:0000313" key="2">
    <source>
        <dbReference type="EMBL" id="SFD09354.1"/>
    </source>
</evidence>
<dbReference type="RefSeq" id="WP_091987132.1">
    <property type="nucleotide sequence ID" value="NZ_FOLO01000032.1"/>
</dbReference>
<proteinExistence type="predicted"/>
<dbReference type="OrthoDB" id="8527261at2"/>
<dbReference type="SUPFAM" id="SSF47336">
    <property type="entry name" value="ACP-like"/>
    <property type="match status" value="1"/>
</dbReference>
<sequence length="86" mass="9612">MNLEIQLKTILKNVLNQNTNHFTLQSPLLGEYAELDSMGIMSLLMQIESDLKIDINAINLTAETFETFGSLLQNIQFSLSHIDSAA</sequence>
<accession>A0A1I1PHM6</accession>
<dbReference type="InterPro" id="IPR009081">
    <property type="entry name" value="PP-bd_ACP"/>
</dbReference>
<dbReference type="Proteomes" id="UP000198862">
    <property type="component" value="Unassembled WGS sequence"/>
</dbReference>
<dbReference type="Gene3D" id="1.10.1200.10">
    <property type="entry name" value="ACP-like"/>
    <property type="match status" value="1"/>
</dbReference>
<feature type="domain" description="Carrier" evidence="1">
    <location>
        <begin position="6"/>
        <end position="71"/>
    </location>
</feature>
<keyword evidence="3" id="KW-1185">Reference proteome</keyword>
<name>A0A1I1PHM6_9GAMM</name>
<evidence type="ECO:0000313" key="3">
    <source>
        <dbReference type="Proteomes" id="UP000198862"/>
    </source>
</evidence>